<evidence type="ECO:0000256" key="2">
    <source>
        <dbReference type="ARBA" id="ARBA00005179"/>
    </source>
</evidence>
<dbReference type="OMA" id="WSHRIIS"/>
<evidence type="ECO:0000256" key="4">
    <source>
        <dbReference type="ARBA" id="ARBA00022630"/>
    </source>
</evidence>
<keyword evidence="5" id="KW-0274">FAD</keyword>
<comment type="pathway">
    <text evidence="2">Secondary metabolite biosynthesis.</text>
</comment>
<protein>
    <submittedName>
        <fullName evidence="8">Putative FAD binding domain-containing protein</fullName>
    </submittedName>
</protein>
<dbReference type="PANTHER" id="PTHR47356:SF2">
    <property type="entry name" value="FAD-BINDING DOMAIN-CONTAINING PROTEIN-RELATED"/>
    <property type="match status" value="1"/>
</dbReference>
<evidence type="ECO:0000256" key="3">
    <source>
        <dbReference type="ARBA" id="ARBA00007992"/>
    </source>
</evidence>
<dbReference type="GO" id="GO:0071949">
    <property type="term" value="F:FAD binding"/>
    <property type="evidence" value="ECO:0007669"/>
    <property type="project" value="InterPro"/>
</dbReference>
<dbReference type="Proteomes" id="UP000054516">
    <property type="component" value="Unassembled WGS sequence"/>
</dbReference>
<sequence>MEKSQQPPQQNQRPFKVVIAGGGLVALTAAHILSKADIDFVVLEQHDNLTPWIGSLLVMWPATYRIFNQLGIQDAMSSILNELEDYQTIDANDGSFLHLIKDVGKMWSRNHGYGIGVTSRPQFVETLYNSLPAGARARIRVGKRVTGVEVLPDGVRVRCADGTAEEGTIVIGADGVHSRTRQCMEALARHGGDGKVDVDADADADAVESPYVTTYRALIGNLPELPGLKPRQNYQGVRYGLSPQLVTGEGRGWWYVYEALERPARRQQRRRRQRYTEQEKRDMMDRYADVHVAPGYRLRDLYPLSVGDIGLINVEEGRVDRWTWGGRIALVGDAVRKLDPHAGLGYNSGVGDIVELVNRLRGALLTAARDPGEGPGRHAGVPSAESLQAAFSEYERTRKDSERNVHVVSRLSARSSAWLNWSHRIISTWVMRFFPVVRWMLDYLIAPVVARAPVLDWLEETELPQGASPWLHHPRTTSVE</sequence>
<dbReference type="SUPFAM" id="SSF51905">
    <property type="entry name" value="FAD/NAD(P)-binding domain"/>
    <property type="match status" value="1"/>
</dbReference>
<dbReference type="PRINTS" id="PR00420">
    <property type="entry name" value="RNGMNOXGNASE"/>
</dbReference>
<proteinExistence type="inferred from homology"/>
<dbReference type="AlphaFoldDB" id="A0A1W2TX92"/>
<evidence type="ECO:0000313" key="9">
    <source>
        <dbReference type="Proteomes" id="UP000054516"/>
    </source>
</evidence>
<evidence type="ECO:0000256" key="6">
    <source>
        <dbReference type="ARBA" id="ARBA00023002"/>
    </source>
</evidence>
<comment type="cofactor">
    <cofactor evidence="1">
        <name>FAD</name>
        <dbReference type="ChEBI" id="CHEBI:57692"/>
    </cofactor>
</comment>
<accession>A0A1W2TX92</accession>
<feature type="domain" description="FAD-binding" evidence="7">
    <location>
        <begin position="16"/>
        <end position="364"/>
    </location>
</feature>
<dbReference type="Gene3D" id="3.50.50.60">
    <property type="entry name" value="FAD/NAD(P)-binding domain"/>
    <property type="match status" value="1"/>
</dbReference>
<dbReference type="PANTHER" id="PTHR47356">
    <property type="entry name" value="FAD-DEPENDENT MONOOXYGENASE ASQG-RELATED"/>
    <property type="match status" value="1"/>
</dbReference>
<reference evidence="8" key="1">
    <citation type="submission" date="2016-03" db="EMBL/GenBank/DDBJ databases">
        <title>Draft genome sequence of Rosellinia necatrix.</title>
        <authorList>
            <person name="Kanematsu S."/>
        </authorList>
    </citation>
    <scope>NUCLEOTIDE SEQUENCE [LARGE SCALE GENOMIC DNA]</scope>
    <source>
        <strain evidence="8">W97</strain>
    </source>
</reference>
<dbReference type="InterPro" id="IPR002938">
    <property type="entry name" value="FAD-bd"/>
</dbReference>
<keyword evidence="6" id="KW-0560">Oxidoreductase</keyword>
<evidence type="ECO:0000313" key="8">
    <source>
        <dbReference type="EMBL" id="GAP93325.2"/>
    </source>
</evidence>
<evidence type="ECO:0000256" key="1">
    <source>
        <dbReference type="ARBA" id="ARBA00001974"/>
    </source>
</evidence>
<evidence type="ECO:0000259" key="7">
    <source>
        <dbReference type="Pfam" id="PF01494"/>
    </source>
</evidence>
<dbReference type="GO" id="GO:0004497">
    <property type="term" value="F:monooxygenase activity"/>
    <property type="evidence" value="ECO:0007669"/>
    <property type="project" value="InterPro"/>
</dbReference>
<dbReference type="InterPro" id="IPR036188">
    <property type="entry name" value="FAD/NAD-bd_sf"/>
</dbReference>
<dbReference type="OrthoDB" id="10029326at2759"/>
<gene>
    <name evidence="8" type="ORF">SAMD00023353_11800070</name>
</gene>
<name>A0A1W2TX92_ROSNE</name>
<keyword evidence="9" id="KW-1185">Reference proteome</keyword>
<dbReference type="STRING" id="77044.A0A1W2TX92"/>
<organism evidence="8">
    <name type="scientific">Rosellinia necatrix</name>
    <name type="common">White root-rot fungus</name>
    <dbReference type="NCBI Taxonomy" id="77044"/>
    <lineage>
        <taxon>Eukaryota</taxon>
        <taxon>Fungi</taxon>
        <taxon>Dikarya</taxon>
        <taxon>Ascomycota</taxon>
        <taxon>Pezizomycotina</taxon>
        <taxon>Sordariomycetes</taxon>
        <taxon>Xylariomycetidae</taxon>
        <taxon>Xylariales</taxon>
        <taxon>Xylariaceae</taxon>
        <taxon>Rosellinia</taxon>
    </lineage>
</organism>
<comment type="similarity">
    <text evidence="3">Belongs to the paxM FAD-dependent monooxygenase family.</text>
</comment>
<dbReference type="Pfam" id="PF01494">
    <property type="entry name" value="FAD_binding_3"/>
    <property type="match status" value="1"/>
</dbReference>
<dbReference type="InterPro" id="IPR050562">
    <property type="entry name" value="FAD_mOase_fung"/>
</dbReference>
<evidence type="ECO:0000256" key="5">
    <source>
        <dbReference type="ARBA" id="ARBA00022827"/>
    </source>
</evidence>
<keyword evidence="4" id="KW-0285">Flavoprotein</keyword>
<dbReference type="EMBL" id="DF977563">
    <property type="protein sequence ID" value="GAP93325.2"/>
    <property type="molecule type" value="Genomic_DNA"/>
</dbReference>